<dbReference type="GO" id="GO:0005828">
    <property type="term" value="C:kinetochore microtubule"/>
    <property type="evidence" value="ECO:0007669"/>
    <property type="project" value="TreeGrafter"/>
</dbReference>
<gene>
    <name evidence="2" type="ORF">MEDL_48084</name>
</gene>
<protein>
    <submittedName>
        <fullName evidence="2">KNTC1</fullName>
    </submittedName>
</protein>
<dbReference type="InterPro" id="IPR019527">
    <property type="entry name" value="RZZ-complex_KNTC1/ROD_C"/>
</dbReference>
<feature type="domain" description="RZZ complex subunit KNTC1/ROD C-terminal" evidence="1">
    <location>
        <begin position="3"/>
        <end position="201"/>
    </location>
</feature>
<evidence type="ECO:0000313" key="2">
    <source>
        <dbReference type="EMBL" id="CAG2235520.1"/>
    </source>
</evidence>
<reference evidence="2" key="1">
    <citation type="submission" date="2021-03" db="EMBL/GenBank/DDBJ databases">
        <authorList>
            <person name="Bekaert M."/>
        </authorList>
    </citation>
    <scope>NUCLEOTIDE SEQUENCE</scope>
</reference>
<dbReference type="OrthoDB" id="6160875at2759"/>
<comment type="caution">
    <text evidence="2">The sequence shown here is derived from an EMBL/GenBank/DDBJ whole genome shotgun (WGS) entry which is preliminary data.</text>
</comment>
<dbReference type="EMBL" id="CAJPWZ010002321">
    <property type="protein sequence ID" value="CAG2235520.1"/>
    <property type="molecule type" value="Genomic_DNA"/>
</dbReference>
<dbReference type="AlphaFoldDB" id="A0A8S3TVU2"/>
<dbReference type="GO" id="GO:0031267">
    <property type="term" value="F:small GTPase binding"/>
    <property type="evidence" value="ECO:0007669"/>
    <property type="project" value="TreeGrafter"/>
</dbReference>
<dbReference type="Pfam" id="PF10493">
    <property type="entry name" value="Rod_C"/>
    <property type="match status" value="1"/>
</dbReference>
<dbReference type="Proteomes" id="UP000683360">
    <property type="component" value="Unassembled WGS sequence"/>
</dbReference>
<sequence length="292" mass="34105">MCKLRALHCLLELGEEKLLKDLVARSFDDLRELMKTLTYLVELEKLHILHSVETFQESNKEGLIKGIWRNHYHQKSAALLAAGMCLDFKVHEKQLWNGVLQQLLSFELMENLEYILMRLNSVPDVWQIAIYPKAWQTVLASPLTKVVAPLSSEQLETCVHSFNLLKRCPILHCLDMSVFVQHFLRLEMEVCALSCLLFSGEEESIQAIRVGNRAALTKLWIKFEELKENPENVKMEELKAIEYAVTQKKKIIHDLNEKMKEIQHEDHIEQEITDSDEYMFDLDSKLKQIRKT</sequence>
<proteinExistence type="predicted"/>
<dbReference type="PANTHER" id="PTHR15688:SF1">
    <property type="entry name" value="KINETOCHORE-ASSOCIATED PROTEIN 1"/>
    <property type="match status" value="1"/>
</dbReference>
<dbReference type="GO" id="GO:0005737">
    <property type="term" value="C:cytoplasm"/>
    <property type="evidence" value="ECO:0007669"/>
    <property type="project" value="TreeGrafter"/>
</dbReference>
<dbReference type="PANTHER" id="PTHR15688">
    <property type="entry name" value="KINETOCHORE-ASSOCIATED PROTEIN 1"/>
    <property type="match status" value="1"/>
</dbReference>
<keyword evidence="3" id="KW-1185">Reference proteome</keyword>
<organism evidence="2 3">
    <name type="scientific">Mytilus edulis</name>
    <name type="common">Blue mussel</name>
    <dbReference type="NCBI Taxonomy" id="6550"/>
    <lineage>
        <taxon>Eukaryota</taxon>
        <taxon>Metazoa</taxon>
        <taxon>Spiralia</taxon>
        <taxon>Lophotrochozoa</taxon>
        <taxon>Mollusca</taxon>
        <taxon>Bivalvia</taxon>
        <taxon>Autobranchia</taxon>
        <taxon>Pteriomorphia</taxon>
        <taxon>Mytilida</taxon>
        <taxon>Mytiloidea</taxon>
        <taxon>Mytilidae</taxon>
        <taxon>Mytilinae</taxon>
        <taxon>Mytilus</taxon>
    </lineage>
</organism>
<name>A0A8S3TVU2_MYTED</name>
<dbReference type="GO" id="GO:0007094">
    <property type="term" value="P:mitotic spindle assembly checkpoint signaling"/>
    <property type="evidence" value="ECO:0007669"/>
    <property type="project" value="TreeGrafter"/>
</dbReference>
<dbReference type="GO" id="GO:1990423">
    <property type="term" value="C:RZZ complex"/>
    <property type="evidence" value="ECO:0007669"/>
    <property type="project" value="TreeGrafter"/>
</dbReference>
<accession>A0A8S3TVU2</accession>
<dbReference type="GO" id="GO:0000070">
    <property type="term" value="P:mitotic sister chromatid segregation"/>
    <property type="evidence" value="ECO:0007669"/>
    <property type="project" value="TreeGrafter"/>
</dbReference>
<evidence type="ECO:0000259" key="1">
    <source>
        <dbReference type="Pfam" id="PF10493"/>
    </source>
</evidence>
<dbReference type="InterPro" id="IPR052802">
    <property type="entry name" value="KNTC1"/>
</dbReference>
<dbReference type="GO" id="GO:1903394">
    <property type="term" value="P:protein localization to kinetochore involved in kinetochore assembly"/>
    <property type="evidence" value="ECO:0007669"/>
    <property type="project" value="TreeGrafter"/>
</dbReference>
<evidence type="ECO:0000313" key="3">
    <source>
        <dbReference type="Proteomes" id="UP000683360"/>
    </source>
</evidence>